<feature type="domain" description="HAMP" evidence="8">
    <location>
        <begin position="296"/>
        <end position="348"/>
    </location>
</feature>
<name>A0A917CQX9_9BACL</name>
<dbReference type="SMART" id="SM00304">
    <property type="entry name" value="HAMP"/>
    <property type="match status" value="1"/>
</dbReference>
<gene>
    <name evidence="9" type="ORF">GCM10010916_10330</name>
</gene>
<comment type="subcellular location">
    <subcellularLocation>
        <location evidence="1">Cell membrane</location>
        <topology evidence="1">Multi-pass membrane protein</topology>
    </subcellularLocation>
</comment>
<evidence type="ECO:0000256" key="6">
    <source>
        <dbReference type="ARBA" id="ARBA00023136"/>
    </source>
</evidence>
<dbReference type="InterPro" id="IPR036890">
    <property type="entry name" value="HATPase_C_sf"/>
</dbReference>
<dbReference type="SUPFAM" id="SSF158472">
    <property type="entry name" value="HAMP domain-like"/>
    <property type="match status" value="1"/>
</dbReference>
<dbReference type="Gene3D" id="6.10.340.10">
    <property type="match status" value="1"/>
</dbReference>
<feature type="transmembrane region" description="Helical" evidence="7">
    <location>
        <begin position="16"/>
        <end position="37"/>
    </location>
</feature>
<dbReference type="CDD" id="cd06225">
    <property type="entry name" value="HAMP"/>
    <property type="match status" value="1"/>
</dbReference>
<comment type="caution">
    <text evidence="9">The sequence shown here is derived from an EMBL/GenBank/DDBJ whole genome shotgun (WGS) entry which is preliminary data.</text>
</comment>
<evidence type="ECO:0000256" key="2">
    <source>
        <dbReference type="ARBA" id="ARBA00022475"/>
    </source>
</evidence>
<dbReference type="PROSITE" id="PS50885">
    <property type="entry name" value="HAMP"/>
    <property type="match status" value="1"/>
</dbReference>
<dbReference type="PANTHER" id="PTHR34220:SF7">
    <property type="entry name" value="SENSOR HISTIDINE KINASE YPDA"/>
    <property type="match status" value="1"/>
</dbReference>
<keyword evidence="7" id="KW-0812">Transmembrane</keyword>
<dbReference type="GO" id="GO:0005886">
    <property type="term" value="C:plasma membrane"/>
    <property type="evidence" value="ECO:0007669"/>
    <property type="project" value="UniProtKB-SubCell"/>
</dbReference>
<reference evidence="9" key="2">
    <citation type="submission" date="2020-09" db="EMBL/GenBank/DDBJ databases">
        <authorList>
            <person name="Sun Q."/>
            <person name="Zhou Y."/>
        </authorList>
    </citation>
    <scope>NUCLEOTIDE SEQUENCE</scope>
    <source>
        <strain evidence="9">CGMCC 1.12987</strain>
    </source>
</reference>
<dbReference type="Proteomes" id="UP000644756">
    <property type="component" value="Unassembled WGS sequence"/>
</dbReference>
<dbReference type="Pfam" id="PF06580">
    <property type="entry name" value="His_kinase"/>
    <property type="match status" value="1"/>
</dbReference>
<evidence type="ECO:0000256" key="3">
    <source>
        <dbReference type="ARBA" id="ARBA00022553"/>
    </source>
</evidence>
<reference evidence="9" key="1">
    <citation type="journal article" date="2014" name="Int. J. Syst. Evol. Microbiol.">
        <title>Complete genome sequence of Corynebacterium casei LMG S-19264T (=DSM 44701T), isolated from a smear-ripened cheese.</title>
        <authorList>
            <consortium name="US DOE Joint Genome Institute (JGI-PGF)"/>
            <person name="Walter F."/>
            <person name="Albersmeier A."/>
            <person name="Kalinowski J."/>
            <person name="Ruckert C."/>
        </authorList>
    </citation>
    <scope>NUCLEOTIDE SEQUENCE</scope>
    <source>
        <strain evidence="9">CGMCC 1.12987</strain>
    </source>
</reference>
<organism evidence="9 10">
    <name type="scientific">Paenibacillus abyssi</name>
    <dbReference type="NCBI Taxonomy" id="1340531"/>
    <lineage>
        <taxon>Bacteria</taxon>
        <taxon>Bacillati</taxon>
        <taxon>Bacillota</taxon>
        <taxon>Bacilli</taxon>
        <taxon>Bacillales</taxon>
        <taxon>Paenibacillaceae</taxon>
        <taxon>Paenibacillus</taxon>
    </lineage>
</organism>
<dbReference type="AlphaFoldDB" id="A0A917CQX9"/>
<evidence type="ECO:0000313" key="10">
    <source>
        <dbReference type="Proteomes" id="UP000644756"/>
    </source>
</evidence>
<dbReference type="RefSeq" id="WP_188529673.1">
    <property type="nucleotide sequence ID" value="NZ_BMGR01000003.1"/>
</dbReference>
<dbReference type="Pfam" id="PF02518">
    <property type="entry name" value="HATPase_c"/>
    <property type="match status" value="1"/>
</dbReference>
<dbReference type="InterPro" id="IPR010559">
    <property type="entry name" value="Sig_transdc_His_kin_internal"/>
</dbReference>
<proteinExistence type="predicted"/>
<keyword evidence="7" id="KW-1133">Transmembrane helix</keyword>
<evidence type="ECO:0000256" key="7">
    <source>
        <dbReference type="SAM" id="Phobius"/>
    </source>
</evidence>
<dbReference type="Pfam" id="PF00672">
    <property type="entry name" value="HAMP"/>
    <property type="match status" value="1"/>
</dbReference>
<evidence type="ECO:0000259" key="8">
    <source>
        <dbReference type="PROSITE" id="PS50885"/>
    </source>
</evidence>
<protein>
    <submittedName>
        <fullName evidence="9">Histidine kinase</fullName>
    </submittedName>
</protein>
<keyword evidence="6 7" id="KW-0472">Membrane</keyword>
<feature type="transmembrane region" description="Helical" evidence="7">
    <location>
        <begin position="275"/>
        <end position="294"/>
    </location>
</feature>
<keyword evidence="3" id="KW-0597">Phosphoprotein</keyword>
<sequence length="574" mass="66343">MNRLHFNNVKLRDKLLLMYILCVLIPIVATNVIFYHVTTTNIRNQKIRDATFAIEKTNNEFQSIIDEAVGISYQFYFDPVFNELLNRDYPDAISYIEAYDSLLKGTFYLYTQTYLNVYTDNPGILTSGNIERITDDIKDSAWFQTLQTANASYPLLVFDEGGLSLLLRLDNNRSAQYLNLIKIDLNRTAIRQVIQNSAFDGNLYILSPEGMITFSNDPTIDWMSGRTTIQSIPVTAQTIQFPTPLSNANYLQGWSVYGTMDEKVAFEEVRKSRAFVVYLVCINFVLPTLIIAYISRSLHKRLVRLLKHMKKVKNQNFEPVPMGEDRDEIGQLTTEFNRMTNRIKSLIDDVYIADIEKKDLELQRRQAQLNALHSQINPHFLFNALETIRMRSVIKGEGETAKIIHNMAKIFRRSISWGRDWVSVGDELEFISCFLEIQKYRFGDKLDYKLRIDESVRELLIPKMTFLPYVENASIHGIESSPYKGFITIDIHRSSNELIFILKDNGIGMSAEKLKEIIHYLQSDEAIGENIGMKNAYSRLIMYYKDAFRFHIESEPGAGTRIEIRLPLYTAAEE</sequence>
<evidence type="ECO:0000256" key="5">
    <source>
        <dbReference type="ARBA" id="ARBA00022777"/>
    </source>
</evidence>
<evidence type="ECO:0000256" key="4">
    <source>
        <dbReference type="ARBA" id="ARBA00022679"/>
    </source>
</evidence>
<dbReference type="GO" id="GO:0000155">
    <property type="term" value="F:phosphorelay sensor kinase activity"/>
    <property type="evidence" value="ECO:0007669"/>
    <property type="project" value="InterPro"/>
</dbReference>
<keyword evidence="4" id="KW-0808">Transferase</keyword>
<keyword evidence="5 9" id="KW-0418">Kinase</keyword>
<evidence type="ECO:0000256" key="1">
    <source>
        <dbReference type="ARBA" id="ARBA00004651"/>
    </source>
</evidence>
<dbReference type="InterPro" id="IPR003594">
    <property type="entry name" value="HATPase_dom"/>
</dbReference>
<keyword evidence="2" id="KW-1003">Cell membrane</keyword>
<dbReference type="InterPro" id="IPR003660">
    <property type="entry name" value="HAMP_dom"/>
</dbReference>
<dbReference type="Gene3D" id="3.30.565.10">
    <property type="entry name" value="Histidine kinase-like ATPase, C-terminal domain"/>
    <property type="match status" value="1"/>
</dbReference>
<accession>A0A917CQX9</accession>
<evidence type="ECO:0000313" key="9">
    <source>
        <dbReference type="EMBL" id="GGF94886.1"/>
    </source>
</evidence>
<dbReference type="InterPro" id="IPR050640">
    <property type="entry name" value="Bact_2-comp_sensor_kinase"/>
</dbReference>
<keyword evidence="10" id="KW-1185">Reference proteome</keyword>
<dbReference type="SUPFAM" id="SSF55874">
    <property type="entry name" value="ATPase domain of HSP90 chaperone/DNA topoisomerase II/histidine kinase"/>
    <property type="match status" value="1"/>
</dbReference>
<dbReference type="PANTHER" id="PTHR34220">
    <property type="entry name" value="SENSOR HISTIDINE KINASE YPDA"/>
    <property type="match status" value="1"/>
</dbReference>
<dbReference type="EMBL" id="BMGR01000003">
    <property type="protein sequence ID" value="GGF94886.1"/>
    <property type="molecule type" value="Genomic_DNA"/>
</dbReference>